<keyword evidence="3" id="KW-1185">Reference proteome</keyword>
<keyword evidence="1" id="KW-0812">Transmembrane</keyword>
<dbReference type="InterPro" id="IPR009030">
    <property type="entry name" value="Growth_fac_rcpt_cys_sf"/>
</dbReference>
<organism evidence="2 3">
    <name type="scientific">Bonamia ostreae</name>
    <dbReference type="NCBI Taxonomy" id="126728"/>
    <lineage>
        <taxon>Eukaryota</taxon>
        <taxon>Sar</taxon>
        <taxon>Rhizaria</taxon>
        <taxon>Endomyxa</taxon>
        <taxon>Ascetosporea</taxon>
        <taxon>Haplosporida</taxon>
        <taxon>Bonamia</taxon>
    </lineage>
</organism>
<protein>
    <recommendedName>
        <fullName evidence="4">Tyrosine-protein kinase ephrin type A/B receptor-like domain-containing protein</fullName>
    </recommendedName>
</protein>
<gene>
    <name evidence="2" type="ORF">MHBO_001902</name>
</gene>
<keyword evidence="1" id="KW-0472">Membrane</keyword>
<comment type="caution">
    <text evidence="2">The sequence shown here is derived from an EMBL/GenBank/DDBJ whole genome shotgun (WGS) entry which is preliminary data.</text>
</comment>
<reference evidence="2 3" key="1">
    <citation type="journal article" date="2024" name="BMC Biol.">
        <title>Comparative genomics of Ascetosporea gives new insight into the evolutionary basis for animal parasitism in Rhizaria.</title>
        <authorList>
            <person name="Hiltunen Thoren M."/>
            <person name="Onut-Brannstrom I."/>
            <person name="Alfjorden A."/>
            <person name="Peckova H."/>
            <person name="Swords F."/>
            <person name="Hooper C."/>
            <person name="Holzer A.S."/>
            <person name="Bass D."/>
            <person name="Burki F."/>
        </authorList>
    </citation>
    <scope>NUCLEOTIDE SEQUENCE [LARGE SCALE GENOMIC DNA]</scope>
    <source>
        <strain evidence="2">20-A016</strain>
    </source>
</reference>
<evidence type="ECO:0008006" key="4">
    <source>
        <dbReference type="Google" id="ProtNLM"/>
    </source>
</evidence>
<feature type="transmembrane region" description="Helical" evidence="1">
    <location>
        <begin position="83"/>
        <end position="105"/>
    </location>
</feature>
<dbReference type="Proteomes" id="UP001439008">
    <property type="component" value="Unassembled WGS sequence"/>
</dbReference>
<sequence length="266" mass="30933">MNYRKCPDLVENCPNGFYPIVNGSYCGKCKENESYNSITMDCLVCPNYSAPNEEKTECQCVKGYVMNKDKTQCVKINQYGLAWWVYLIIVICTLMFLSGLVFIYIKVNKSQLDDLDEDFDIFSGFEDIKDPLDSDNKELNLEGNSDAEINSMNENDIFNNDNFSKELEDDEKLDKDILRNIFGRETEIVSMLRDKNKRISNENLPIMKNGDIAEKKIKQNKTRTDIVNEDTKTNTSKQQMFIDEEMDEEMFEIVDIENFEAEDIEE</sequence>
<dbReference type="EMBL" id="JBDODL010000551">
    <property type="protein sequence ID" value="MES1920210.1"/>
    <property type="molecule type" value="Genomic_DNA"/>
</dbReference>
<evidence type="ECO:0000313" key="2">
    <source>
        <dbReference type="EMBL" id="MES1920210.1"/>
    </source>
</evidence>
<proteinExistence type="predicted"/>
<name>A0ABV2AKP7_9EUKA</name>
<evidence type="ECO:0000313" key="3">
    <source>
        <dbReference type="Proteomes" id="UP001439008"/>
    </source>
</evidence>
<dbReference type="SUPFAM" id="SSF57184">
    <property type="entry name" value="Growth factor receptor domain"/>
    <property type="match status" value="1"/>
</dbReference>
<accession>A0ABV2AKP7</accession>
<evidence type="ECO:0000256" key="1">
    <source>
        <dbReference type="SAM" id="Phobius"/>
    </source>
</evidence>
<keyword evidence="1" id="KW-1133">Transmembrane helix</keyword>